<dbReference type="Proteomes" id="UP000198693">
    <property type="component" value="Unassembled WGS sequence"/>
</dbReference>
<dbReference type="EMBL" id="FPBP01000006">
    <property type="protein sequence ID" value="SFU69953.1"/>
    <property type="molecule type" value="Genomic_DNA"/>
</dbReference>
<evidence type="ECO:0000313" key="6">
    <source>
        <dbReference type="EMBL" id="SFU69953.1"/>
    </source>
</evidence>
<evidence type="ECO:0000256" key="2">
    <source>
        <dbReference type="ARBA" id="ARBA00022741"/>
    </source>
</evidence>
<evidence type="ECO:0000259" key="5">
    <source>
        <dbReference type="PROSITE" id="PS50975"/>
    </source>
</evidence>
<protein>
    <submittedName>
        <fullName evidence="6">ATP-grasp domain-containing protein</fullName>
    </submittedName>
</protein>
<dbReference type="InterPro" id="IPR052032">
    <property type="entry name" value="ATP-dep_AA_Ligase"/>
</dbReference>
<proteinExistence type="predicted"/>
<dbReference type="GO" id="GO:0046872">
    <property type="term" value="F:metal ion binding"/>
    <property type="evidence" value="ECO:0007669"/>
    <property type="project" value="InterPro"/>
</dbReference>
<keyword evidence="3 4" id="KW-0067">ATP-binding</keyword>
<organism evidence="6 7">
    <name type="scientific">Halomonas korlensis</name>
    <dbReference type="NCBI Taxonomy" id="463301"/>
    <lineage>
        <taxon>Bacteria</taxon>
        <taxon>Pseudomonadati</taxon>
        <taxon>Pseudomonadota</taxon>
        <taxon>Gammaproteobacteria</taxon>
        <taxon>Oceanospirillales</taxon>
        <taxon>Halomonadaceae</taxon>
        <taxon>Halomonas</taxon>
    </lineage>
</organism>
<evidence type="ECO:0000256" key="1">
    <source>
        <dbReference type="ARBA" id="ARBA00022598"/>
    </source>
</evidence>
<dbReference type="PANTHER" id="PTHR43585">
    <property type="entry name" value="FUMIPYRROLE BIOSYNTHESIS PROTEIN C"/>
    <property type="match status" value="1"/>
</dbReference>
<dbReference type="Gene3D" id="3.30.470.20">
    <property type="entry name" value="ATP-grasp fold, B domain"/>
    <property type="match status" value="1"/>
</dbReference>
<dbReference type="AlphaFoldDB" id="A0A1I7IAD5"/>
<sequence>MTRNVFIPALEKQQRRELETLRSAEELAFYGLLDVETLVEPESFSFDRLLEQARHELQQALDTVGSVDGIIAHWDFPTSVLVPILCKDYGIPAPPLESVLKCEHKYWSRMEQKQVIPEHVPGFCSVDPFAADPLGQVTLDYPFWLKPVKAFSSQLGFKIENAEQFHTAISETRETIHHFGDPFNEALGHIELPPEIQQANGNTCIAEQIISGIQGAPEGTMFQGEFNVHGVFDQPVDEGATLFDRLEYPSSLPERIQRRMLDASKRFLEHIGFDNGCFNAEFMWDEESDQLWLVEFNTRISQSHSEMFIMVDGMSNHEVALDIALGQRPSLVNRQGQFPVAAKCLIPHKHEDAIVKRVPSQQELAELSERFPGTMIKLDIAPGMQLSDLPNQDSFSYHIGTIYLGADSHEALRERYRTCLDALHFEFDPVLEQSEQ</sequence>
<dbReference type="RefSeq" id="WP_089795526.1">
    <property type="nucleotide sequence ID" value="NZ_FPBP01000006.1"/>
</dbReference>
<keyword evidence="1" id="KW-0436">Ligase</keyword>
<dbReference type="SUPFAM" id="SSF56059">
    <property type="entry name" value="Glutathione synthetase ATP-binding domain-like"/>
    <property type="match status" value="1"/>
</dbReference>
<evidence type="ECO:0000313" key="7">
    <source>
        <dbReference type="Proteomes" id="UP000198693"/>
    </source>
</evidence>
<gene>
    <name evidence="6" type="ORF">SAMN04487955_106160</name>
</gene>
<name>A0A1I7IAD5_9GAMM</name>
<dbReference type="InterPro" id="IPR011761">
    <property type="entry name" value="ATP-grasp"/>
</dbReference>
<dbReference type="OrthoDB" id="8441067at2"/>
<reference evidence="7" key="1">
    <citation type="submission" date="2016-10" db="EMBL/GenBank/DDBJ databases">
        <authorList>
            <person name="Varghese N."/>
            <person name="Submissions S."/>
        </authorList>
    </citation>
    <scope>NUCLEOTIDE SEQUENCE [LARGE SCALE GENOMIC DNA]</scope>
    <source>
        <strain evidence="7">CGMCC 1.6981</strain>
    </source>
</reference>
<evidence type="ECO:0000256" key="4">
    <source>
        <dbReference type="PROSITE-ProRule" id="PRU00409"/>
    </source>
</evidence>
<dbReference type="GO" id="GO:0005524">
    <property type="term" value="F:ATP binding"/>
    <property type="evidence" value="ECO:0007669"/>
    <property type="project" value="UniProtKB-UniRule"/>
</dbReference>
<dbReference type="PROSITE" id="PS50975">
    <property type="entry name" value="ATP_GRASP"/>
    <property type="match status" value="1"/>
</dbReference>
<dbReference type="Pfam" id="PF13535">
    <property type="entry name" value="ATP-grasp_4"/>
    <property type="match status" value="1"/>
</dbReference>
<dbReference type="PANTHER" id="PTHR43585:SF2">
    <property type="entry name" value="ATP-GRASP ENZYME FSQD"/>
    <property type="match status" value="1"/>
</dbReference>
<accession>A0A1I7IAD5</accession>
<evidence type="ECO:0000256" key="3">
    <source>
        <dbReference type="ARBA" id="ARBA00022840"/>
    </source>
</evidence>
<dbReference type="STRING" id="463301.SAMN04487955_106160"/>
<keyword evidence="7" id="KW-1185">Reference proteome</keyword>
<dbReference type="GO" id="GO:0016874">
    <property type="term" value="F:ligase activity"/>
    <property type="evidence" value="ECO:0007669"/>
    <property type="project" value="UniProtKB-KW"/>
</dbReference>
<feature type="domain" description="ATP-grasp" evidence="5">
    <location>
        <begin position="83"/>
        <end position="325"/>
    </location>
</feature>
<keyword evidence="2 4" id="KW-0547">Nucleotide-binding</keyword>